<name>A0A6G4ZZ09_RHIMP</name>
<keyword evidence="1" id="KW-0862">Zinc</keyword>
<dbReference type="SMART" id="SM00343">
    <property type="entry name" value="ZnF_C2HC"/>
    <property type="match status" value="2"/>
</dbReference>
<dbReference type="PROSITE" id="PS50158">
    <property type="entry name" value="ZF_CCHC"/>
    <property type="match status" value="1"/>
</dbReference>
<accession>A0A6G4ZZ09</accession>
<feature type="compositionally biased region" description="Acidic residues" evidence="2">
    <location>
        <begin position="228"/>
        <end position="238"/>
    </location>
</feature>
<organism evidence="4">
    <name type="scientific">Rhipicephalus microplus</name>
    <name type="common">Cattle tick</name>
    <name type="synonym">Boophilus microplus</name>
    <dbReference type="NCBI Taxonomy" id="6941"/>
    <lineage>
        <taxon>Eukaryota</taxon>
        <taxon>Metazoa</taxon>
        <taxon>Ecdysozoa</taxon>
        <taxon>Arthropoda</taxon>
        <taxon>Chelicerata</taxon>
        <taxon>Arachnida</taxon>
        <taxon>Acari</taxon>
        <taxon>Parasitiformes</taxon>
        <taxon>Ixodida</taxon>
        <taxon>Ixodoidea</taxon>
        <taxon>Ixodidae</taxon>
        <taxon>Rhipicephalinae</taxon>
        <taxon>Rhipicephalus</taxon>
        <taxon>Boophilus</taxon>
    </lineage>
</organism>
<sequence length="238" mass="25926">MATAKVDTVSESKGKPLCFLCNKLGHRASDCWTKSRAPKSTSCWICKKSGHRPDSCPSNSGKRTEASCSVLGYQKAQHEKSMEDAPDNQDEKHCHDMCDGTQSNATCDNGSKQMPTVKGYLEGKLVTVLRDTGCNTVVVKRSLVPDCNLTGNTRTIRLLDRSAKVLPEAEVYIDSQFFRGRVLAVCMENPLYEVVLGNIAGVLSAAQPAPKQPAGRPKLAQIHRDPVCTEEEPEDATS</sequence>
<dbReference type="InterPro" id="IPR036875">
    <property type="entry name" value="Znf_CCHC_sf"/>
</dbReference>
<feature type="domain" description="CCHC-type" evidence="3">
    <location>
        <begin position="18"/>
        <end position="31"/>
    </location>
</feature>
<dbReference type="SUPFAM" id="SSF57756">
    <property type="entry name" value="Retrovirus zinc finger-like domains"/>
    <property type="match status" value="1"/>
</dbReference>
<dbReference type="SUPFAM" id="SSF50630">
    <property type="entry name" value="Acid proteases"/>
    <property type="match status" value="1"/>
</dbReference>
<evidence type="ECO:0000256" key="2">
    <source>
        <dbReference type="SAM" id="MobiDB-lite"/>
    </source>
</evidence>
<dbReference type="GO" id="GO:0008270">
    <property type="term" value="F:zinc ion binding"/>
    <property type="evidence" value="ECO:0007669"/>
    <property type="project" value="UniProtKB-KW"/>
</dbReference>
<keyword evidence="1" id="KW-0479">Metal-binding</keyword>
<proteinExistence type="predicted"/>
<dbReference type="Gene3D" id="4.10.60.10">
    <property type="entry name" value="Zinc finger, CCHC-type"/>
    <property type="match status" value="1"/>
</dbReference>
<dbReference type="AlphaFoldDB" id="A0A6G4ZZ09"/>
<dbReference type="GO" id="GO:0003676">
    <property type="term" value="F:nucleic acid binding"/>
    <property type="evidence" value="ECO:0007669"/>
    <property type="project" value="InterPro"/>
</dbReference>
<dbReference type="InterPro" id="IPR021109">
    <property type="entry name" value="Peptidase_aspartic_dom_sf"/>
</dbReference>
<dbReference type="PANTHER" id="PTHR46888:SF1">
    <property type="entry name" value="RIBONUCLEASE H"/>
    <property type="match status" value="1"/>
</dbReference>
<dbReference type="VEuPathDB" id="VectorBase:LOC119162119"/>
<dbReference type="Pfam" id="PF00098">
    <property type="entry name" value="zf-CCHC"/>
    <property type="match status" value="1"/>
</dbReference>
<keyword evidence="1" id="KW-0863">Zinc-finger</keyword>
<reference evidence="4" key="1">
    <citation type="submission" date="2020-03" db="EMBL/GenBank/DDBJ databases">
        <title>A transcriptome and proteome of the tick Rhipicephalus microplus shaped by the genetic composition of its hosts and developmental stage.</title>
        <authorList>
            <person name="Garcia G.R."/>
            <person name="Ribeiro J.M.C."/>
            <person name="Maruyama S.R."/>
            <person name="Gardinasse L.G."/>
            <person name="Nelson K."/>
            <person name="Ferreira B.R."/>
            <person name="Andrade T.G."/>
            <person name="Santos I.K.F.M."/>
        </authorList>
    </citation>
    <scope>NUCLEOTIDE SEQUENCE</scope>
    <source>
        <strain evidence="4">NSGR</strain>
        <tissue evidence="4">Salivary glands</tissue>
    </source>
</reference>
<dbReference type="InterPro" id="IPR001878">
    <property type="entry name" value="Znf_CCHC"/>
</dbReference>
<evidence type="ECO:0000259" key="3">
    <source>
        <dbReference type="PROSITE" id="PS50158"/>
    </source>
</evidence>
<evidence type="ECO:0000313" key="4">
    <source>
        <dbReference type="EMBL" id="NIE43944.1"/>
    </source>
</evidence>
<dbReference type="PANTHER" id="PTHR46888">
    <property type="entry name" value="ZINC KNUCKLE DOMAINCONTAINING PROTEIN-RELATED"/>
    <property type="match status" value="1"/>
</dbReference>
<dbReference type="EMBL" id="GIKN01001671">
    <property type="protein sequence ID" value="NIE43944.1"/>
    <property type="molecule type" value="Transcribed_RNA"/>
</dbReference>
<protein>
    <submittedName>
        <fullName evidence="4">Putative tick transposon</fullName>
    </submittedName>
</protein>
<dbReference type="OrthoDB" id="6515636at2759"/>
<evidence type="ECO:0000256" key="1">
    <source>
        <dbReference type="PROSITE-ProRule" id="PRU00047"/>
    </source>
</evidence>
<feature type="region of interest" description="Disordered" evidence="2">
    <location>
        <begin position="208"/>
        <end position="238"/>
    </location>
</feature>